<accession>A0A9D1RIF9</accession>
<dbReference type="EMBL" id="DXGG01000244">
    <property type="protein sequence ID" value="HIW88157.1"/>
    <property type="molecule type" value="Genomic_DNA"/>
</dbReference>
<dbReference type="NCBIfam" id="TIGR02436">
    <property type="entry name" value="four helix bundle protein"/>
    <property type="match status" value="1"/>
</dbReference>
<dbReference type="Gene3D" id="1.20.1440.60">
    <property type="entry name" value="23S rRNA-intervening sequence"/>
    <property type="match status" value="1"/>
</dbReference>
<protein>
    <submittedName>
        <fullName evidence="2">Four helix bundle protein</fullName>
    </submittedName>
</protein>
<feature type="compositionally biased region" description="Acidic residues" evidence="1">
    <location>
        <begin position="141"/>
        <end position="154"/>
    </location>
</feature>
<feature type="region of interest" description="Disordered" evidence="1">
    <location>
        <begin position="127"/>
        <end position="161"/>
    </location>
</feature>
<evidence type="ECO:0000256" key="1">
    <source>
        <dbReference type="SAM" id="MobiDB-lite"/>
    </source>
</evidence>
<sequence length="161" mass="18199">MDSQVKTVSFFRFEDLRIYHKSLDYFNWIVQQSGSVSERDFNLVIKPLADAAAGVSKSIAEGSARHKAQFVQFLKNAKSSVRSCVVYSTLALKCGAFTQEQYDKSNETLVEMTKMIGAMIVSLQRNAERKHTEDNSKGLDDMPDFGEESTDNETDLSKLYF</sequence>
<reference evidence="2" key="1">
    <citation type="journal article" date="2021" name="PeerJ">
        <title>Extensive microbial diversity within the chicken gut microbiome revealed by metagenomics and culture.</title>
        <authorList>
            <person name="Gilroy R."/>
            <person name="Ravi A."/>
            <person name="Getino M."/>
            <person name="Pursley I."/>
            <person name="Horton D.L."/>
            <person name="Alikhan N.F."/>
            <person name="Baker D."/>
            <person name="Gharbi K."/>
            <person name="Hall N."/>
            <person name="Watson M."/>
            <person name="Adriaenssens E.M."/>
            <person name="Foster-Nyarko E."/>
            <person name="Jarju S."/>
            <person name="Secka A."/>
            <person name="Antonio M."/>
            <person name="Oren A."/>
            <person name="Chaudhuri R.R."/>
            <person name="La Ragione R."/>
            <person name="Hildebrand F."/>
            <person name="Pallen M.J."/>
        </authorList>
    </citation>
    <scope>NUCLEOTIDE SEQUENCE</scope>
    <source>
        <strain evidence="2">Gambia16-930</strain>
    </source>
</reference>
<dbReference type="InterPro" id="IPR012657">
    <property type="entry name" value="23S_rRNA-intervening_sequence"/>
</dbReference>
<name>A0A9D1RIF9_9BACT</name>
<proteinExistence type="predicted"/>
<dbReference type="SUPFAM" id="SSF158446">
    <property type="entry name" value="IVS-encoded protein-like"/>
    <property type="match status" value="1"/>
</dbReference>
<evidence type="ECO:0000313" key="2">
    <source>
        <dbReference type="EMBL" id="HIW88157.1"/>
    </source>
</evidence>
<dbReference type="Pfam" id="PF05635">
    <property type="entry name" value="23S_rRNA_IVP"/>
    <property type="match status" value="1"/>
</dbReference>
<organism evidence="2 3">
    <name type="scientific">Candidatus Onthomorpha intestinigallinarum</name>
    <dbReference type="NCBI Taxonomy" id="2840880"/>
    <lineage>
        <taxon>Bacteria</taxon>
        <taxon>Pseudomonadati</taxon>
        <taxon>Bacteroidota</taxon>
        <taxon>Bacteroidia</taxon>
        <taxon>Bacteroidales</taxon>
        <taxon>Candidatus Onthomorpha</taxon>
    </lineage>
</organism>
<feature type="compositionally biased region" description="Basic and acidic residues" evidence="1">
    <location>
        <begin position="127"/>
        <end position="140"/>
    </location>
</feature>
<evidence type="ECO:0000313" key="3">
    <source>
        <dbReference type="Proteomes" id="UP000824267"/>
    </source>
</evidence>
<dbReference type="AlphaFoldDB" id="A0A9D1RIF9"/>
<comment type="caution">
    <text evidence="2">The sequence shown here is derived from an EMBL/GenBank/DDBJ whole genome shotgun (WGS) entry which is preliminary data.</text>
</comment>
<reference evidence="2" key="2">
    <citation type="submission" date="2021-04" db="EMBL/GenBank/DDBJ databases">
        <authorList>
            <person name="Gilroy R."/>
        </authorList>
    </citation>
    <scope>NUCLEOTIDE SEQUENCE</scope>
    <source>
        <strain evidence="2">Gambia16-930</strain>
    </source>
</reference>
<dbReference type="InterPro" id="IPR036583">
    <property type="entry name" value="23S_rRNA_IVS_sf"/>
</dbReference>
<gene>
    <name evidence="2" type="ORF">IAC47_07830</name>
</gene>
<dbReference type="Proteomes" id="UP000824267">
    <property type="component" value="Unassembled WGS sequence"/>
</dbReference>